<dbReference type="RefSeq" id="WP_064318845.1">
    <property type="nucleotide sequence ID" value="NZ_JACI01000002.1"/>
</dbReference>
<reference evidence="1 2" key="1">
    <citation type="submission" date="2014-01" db="EMBL/GenBank/DDBJ databases">
        <authorList>
            <person name="Zuccon D."/>
        </authorList>
    </citation>
    <scope>NUCLEOTIDE SEQUENCE [LARGE SCALE GENOMIC DNA]</scope>
    <source>
        <strain evidence="1 2">Y31</strain>
    </source>
</reference>
<comment type="caution">
    <text evidence="1">The sequence shown here is derived from an EMBL/GenBank/DDBJ whole genome shotgun (WGS) entry which is preliminary data.</text>
</comment>
<organism evidence="1 2">
    <name type="scientific">Bibersteinia trehalosi Y31</name>
    <dbReference type="NCBI Taxonomy" id="1261658"/>
    <lineage>
        <taxon>Bacteria</taxon>
        <taxon>Pseudomonadati</taxon>
        <taxon>Pseudomonadota</taxon>
        <taxon>Gammaproteobacteria</taxon>
        <taxon>Pasteurellales</taxon>
        <taxon>Pasteurellaceae</taxon>
        <taxon>Bibersteinia</taxon>
    </lineage>
</organism>
<dbReference type="PATRIC" id="fig|1261658.3.peg.1834"/>
<proteinExistence type="predicted"/>
<dbReference type="Proteomes" id="UP000078358">
    <property type="component" value="Unassembled WGS sequence"/>
</dbReference>
<dbReference type="InterPro" id="IPR035279">
    <property type="entry name" value="DUF5358"/>
</dbReference>
<protein>
    <recommendedName>
        <fullName evidence="3">Lipoprotein</fullName>
    </recommendedName>
</protein>
<evidence type="ECO:0008006" key="3">
    <source>
        <dbReference type="Google" id="ProtNLM"/>
    </source>
</evidence>
<gene>
    <name evidence="1" type="ORF">F480_09180</name>
</gene>
<dbReference type="Pfam" id="PF17311">
    <property type="entry name" value="DUF5358"/>
    <property type="match status" value="1"/>
</dbReference>
<evidence type="ECO:0000313" key="1">
    <source>
        <dbReference type="EMBL" id="OAQ14510.1"/>
    </source>
</evidence>
<dbReference type="AlphaFoldDB" id="A0A179CXZ9"/>
<dbReference type="EMBL" id="JACI01000002">
    <property type="protein sequence ID" value="OAQ14510.1"/>
    <property type="molecule type" value="Genomic_DNA"/>
</dbReference>
<evidence type="ECO:0000313" key="2">
    <source>
        <dbReference type="Proteomes" id="UP000078358"/>
    </source>
</evidence>
<sequence>MKKIALIASALLAACSSELDQKYPHAKYKISNSQMKEYVLQMNNAEQCIHPNLAGLSYEQAQAQVYSKYSELEQFVWNYGVVPKVLEKIIGEQNAKTIFVDDETSQLYFFDKLEKFNHQNANVNARECEKFKMAFSDMMGDTLQLIHSPR</sequence>
<dbReference type="PROSITE" id="PS51257">
    <property type="entry name" value="PROKAR_LIPOPROTEIN"/>
    <property type="match status" value="1"/>
</dbReference>
<accession>A0A179CXZ9</accession>
<name>A0A179CXZ9_BIBTR</name>